<feature type="domain" description="SpoVT-AbrB" evidence="2">
    <location>
        <begin position="1"/>
        <end position="43"/>
    </location>
</feature>
<organism evidence="3 4">
    <name type="scientific">Desulfosarcina ovata subsp. sediminis</name>
    <dbReference type="NCBI Taxonomy" id="885957"/>
    <lineage>
        <taxon>Bacteria</taxon>
        <taxon>Pseudomonadati</taxon>
        <taxon>Thermodesulfobacteriota</taxon>
        <taxon>Desulfobacteria</taxon>
        <taxon>Desulfobacterales</taxon>
        <taxon>Desulfosarcinaceae</taxon>
        <taxon>Desulfosarcina</taxon>
    </lineage>
</organism>
<dbReference type="GO" id="GO:0003677">
    <property type="term" value="F:DNA binding"/>
    <property type="evidence" value="ECO:0007669"/>
    <property type="project" value="UniProtKB-UniRule"/>
</dbReference>
<evidence type="ECO:0000259" key="2">
    <source>
        <dbReference type="PROSITE" id="PS51740"/>
    </source>
</evidence>
<dbReference type="InterPro" id="IPR037914">
    <property type="entry name" value="SpoVT-AbrB_sf"/>
</dbReference>
<evidence type="ECO:0000256" key="1">
    <source>
        <dbReference type="PROSITE-ProRule" id="PRU01076"/>
    </source>
</evidence>
<dbReference type="AlphaFoldDB" id="A0A5K7ZJT4"/>
<keyword evidence="1" id="KW-0238">DNA-binding</keyword>
<dbReference type="SMART" id="SM00966">
    <property type="entry name" value="SpoVT_AbrB"/>
    <property type="match status" value="1"/>
</dbReference>
<evidence type="ECO:0000313" key="3">
    <source>
        <dbReference type="EMBL" id="BBO80237.1"/>
    </source>
</evidence>
<protein>
    <submittedName>
        <fullName evidence="3">AbrB family transcriptional regulator</fullName>
    </submittedName>
</protein>
<dbReference type="NCBIfam" id="TIGR01439">
    <property type="entry name" value="lp_hng_hel_AbrB"/>
    <property type="match status" value="1"/>
</dbReference>
<dbReference type="PROSITE" id="PS51740">
    <property type="entry name" value="SPOVT_ABRB"/>
    <property type="match status" value="1"/>
</dbReference>
<dbReference type="Gene3D" id="2.10.260.10">
    <property type="match status" value="1"/>
</dbReference>
<accession>A0A5K7ZJT4</accession>
<reference evidence="3 4" key="1">
    <citation type="submission" date="2019-11" db="EMBL/GenBank/DDBJ databases">
        <title>Comparative genomics of hydrocarbon-degrading Desulfosarcina strains.</title>
        <authorList>
            <person name="Watanabe M."/>
            <person name="Kojima H."/>
            <person name="Fukui M."/>
        </authorList>
    </citation>
    <scope>NUCLEOTIDE SEQUENCE [LARGE SCALE GENOMIC DNA]</scope>
    <source>
        <strain evidence="3 4">28bB2T</strain>
    </source>
</reference>
<name>A0A5K7ZJT4_9BACT</name>
<dbReference type="SUPFAM" id="SSF89447">
    <property type="entry name" value="AbrB/MazE/MraZ-like"/>
    <property type="match status" value="1"/>
</dbReference>
<sequence length="75" mass="8512">MRVTTKGQITIPRKIREKLGIVPATEIDFVEENGRVYLVKKVGPANRKHTFSKLRGVATVKMTTDEIMALTREDQ</sequence>
<dbReference type="Pfam" id="PF04014">
    <property type="entry name" value="MazE_antitoxin"/>
    <property type="match status" value="1"/>
</dbReference>
<dbReference type="EMBL" id="AP021876">
    <property type="protein sequence ID" value="BBO80237.1"/>
    <property type="molecule type" value="Genomic_DNA"/>
</dbReference>
<dbReference type="InterPro" id="IPR007159">
    <property type="entry name" value="SpoVT-AbrB_dom"/>
</dbReference>
<dbReference type="Proteomes" id="UP000425960">
    <property type="component" value="Chromosome"/>
</dbReference>
<proteinExistence type="predicted"/>
<dbReference type="RefSeq" id="WP_155321253.1">
    <property type="nucleotide sequence ID" value="NZ_AP021876.1"/>
</dbReference>
<evidence type="ECO:0000313" key="4">
    <source>
        <dbReference type="Proteomes" id="UP000425960"/>
    </source>
</evidence>
<gene>
    <name evidence="3" type="ORF">DSCO28_08030</name>
</gene>
<dbReference type="KEGG" id="dov:DSCO28_08030"/>